<keyword evidence="4 6" id="KW-1133">Transmembrane helix</keyword>
<sequence length="488" mass="54064">MAEATFKDPIDHVEAKLDHVEANESKDKANELLSQTSRSIVLTPENNARVLRKIDLLILPVVLGTYFLQALDKATLAYASVFGLVEDTGLVGHQYSWLGAVVYLAQLVSQPLIAYLLVKMPLGKFLAVIVLLWGITLSVMPAAHNFAGITNMLGSLLTYGLGHIDSPHLKSYQIIFMFFGLITVAYSAVVWFFLPDSPMTARFLHGDDRLVAIERLRANNQGIENDEWKWKHVKEAALDLKTWLWAAMMFVISVPSGGISTFGPLIVKNFGFNRFQTILLNIPFGAVQLVATLLGAYVATLLKWKSPVLAFLSLPPVAGCVMLIYLPRDVSAKGPLLAAYYLISVYPGITPLIYSWSAANTAGETKKKVTTGALFITQCAGNVLGPNLYTTGEAPLYHRGLRSNLAMFIVLLGLYAIQVFYLMILNKKHGSRRERMGKKAVIVDHSMKRIKAASATHVDDSLEEDETIGQKAFDDKTDWENEDFIYVY</sequence>
<dbReference type="GO" id="GO:0016020">
    <property type="term" value="C:membrane"/>
    <property type="evidence" value="ECO:0007669"/>
    <property type="project" value="UniProtKB-SubCell"/>
</dbReference>
<evidence type="ECO:0000256" key="2">
    <source>
        <dbReference type="ARBA" id="ARBA00022448"/>
    </source>
</evidence>
<dbReference type="SUPFAM" id="SSF103473">
    <property type="entry name" value="MFS general substrate transporter"/>
    <property type="match status" value="1"/>
</dbReference>
<keyword evidence="3 6" id="KW-0812">Transmembrane</keyword>
<accession>A0AAV9N0Q6</accession>
<name>A0AAV9N0Q6_9EURO</name>
<evidence type="ECO:0000313" key="7">
    <source>
        <dbReference type="EMBL" id="KAK5047576.1"/>
    </source>
</evidence>
<evidence type="ECO:0000256" key="3">
    <source>
        <dbReference type="ARBA" id="ARBA00022692"/>
    </source>
</evidence>
<feature type="transmembrane region" description="Helical" evidence="6">
    <location>
        <begin position="308"/>
        <end position="326"/>
    </location>
</feature>
<feature type="transmembrane region" description="Helical" evidence="6">
    <location>
        <begin position="243"/>
        <end position="266"/>
    </location>
</feature>
<gene>
    <name evidence="7" type="ORF">LTR84_006673</name>
</gene>
<comment type="subcellular location">
    <subcellularLocation>
        <location evidence="1">Membrane</location>
        <topology evidence="1">Multi-pass membrane protein</topology>
    </subcellularLocation>
</comment>
<evidence type="ECO:0000256" key="1">
    <source>
        <dbReference type="ARBA" id="ARBA00004141"/>
    </source>
</evidence>
<protein>
    <recommendedName>
        <fullName evidence="9">Major facilitator superfamily (MFS) profile domain-containing protein</fullName>
    </recommendedName>
</protein>
<evidence type="ECO:0008006" key="9">
    <source>
        <dbReference type="Google" id="ProtNLM"/>
    </source>
</evidence>
<dbReference type="Pfam" id="PF07690">
    <property type="entry name" value="MFS_1"/>
    <property type="match status" value="1"/>
</dbReference>
<feature type="transmembrane region" description="Helical" evidence="6">
    <location>
        <begin position="125"/>
        <end position="140"/>
    </location>
</feature>
<dbReference type="EMBL" id="JAVRRD010000025">
    <property type="protein sequence ID" value="KAK5047576.1"/>
    <property type="molecule type" value="Genomic_DNA"/>
</dbReference>
<dbReference type="GO" id="GO:0022857">
    <property type="term" value="F:transmembrane transporter activity"/>
    <property type="evidence" value="ECO:0007669"/>
    <property type="project" value="InterPro"/>
</dbReference>
<feature type="transmembrane region" description="Helical" evidence="6">
    <location>
        <begin position="405"/>
        <end position="425"/>
    </location>
</feature>
<dbReference type="GeneID" id="89974844"/>
<organism evidence="7 8">
    <name type="scientific">Exophiala bonariae</name>
    <dbReference type="NCBI Taxonomy" id="1690606"/>
    <lineage>
        <taxon>Eukaryota</taxon>
        <taxon>Fungi</taxon>
        <taxon>Dikarya</taxon>
        <taxon>Ascomycota</taxon>
        <taxon>Pezizomycotina</taxon>
        <taxon>Eurotiomycetes</taxon>
        <taxon>Chaetothyriomycetidae</taxon>
        <taxon>Chaetothyriales</taxon>
        <taxon>Herpotrichiellaceae</taxon>
        <taxon>Exophiala</taxon>
    </lineage>
</organism>
<feature type="transmembrane region" description="Helical" evidence="6">
    <location>
        <begin position="56"/>
        <end position="85"/>
    </location>
</feature>
<keyword evidence="5 6" id="KW-0472">Membrane</keyword>
<dbReference type="AlphaFoldDB" id="A0AAV9N0Q6"/>
<evidence type="ECO:0000256" key="6">
    <source>
        <dbReference type="SAM" id="Phobius"/>
    </source>
</evidence>
<feature type="transmembrane region" description="Helical" evidence="6">
    <location>
        <begin position="97"/>
        <end position="118"/>
    </location>
</feature>
<dbReference type="InterPro" id="IPR036259">
    <property type="entry name" value="MFS_trans_sf"/>
</dbReference>
<dbReference type="PANTHER" id="PTHR43791">
    <property type="entry name" value="PERMEASE-RELATED"/>
    <property type="match status" value="1"/>
</dbReference>
<dbReference type="InterPro" id="IPR011701">
    <property type="entry name" value="MFS"/>
</dbReference>
<dbReference type="Gene3D" id="1.20.1250.20">
    <property type="entry name" value="MFS general substrate transporter like domains"/>
    <property type="match status" value="2"/>
</dbReference>
<dbReference type="RefSeq" id="XP_064703120.1">
    <property type="nucleotide sequence ID" value="XM_064850233.1"/>
</dbReference>
<feature type="transmembrane region" description="Helical" evidence="6">
    <location>
        <begin position="338"/>
        <end position="357"/>
    </location>
</feature>
<reference evidence="7 8" key="1">
    <citation type="submission" date="2023-08" db="EMBL/GenBank/DDBJ databases">
        <title>Black Yeasts Isolated from many extreme environments.</title>
        <authorList>
            <person name="Coleine C."/>
            <person name="Stajich J.E."/>
            <person name="Selbmann L."/>
        </authorList>
    </citation>
    <scope>NUCLEOTIDE SEQUENCE [LARGE SCALE GENOMIC DNA]</scope>
    <source>
        <strain evidence="7 8">CCFEE 5792</strain>
    </source>
</reference>
<dbReference type="Proteomes" id="UP001358417">
    <property type="component" value="Unassembled WGS sequence"/>
</dbReference>
<comment type="caution">
    <text evidence="7">The sequence shown here is derived from an EMBL/GenBank/DDBJ whole genome shotgun (WGS) entry which is preliminary data.</text>
</comment>
<keyword evidence="8" id="KW-1185">Reference proteome</keyword>
<dbReference type="PANTHER" id="PTHR43791:SF59">
    <property type="entry name" value="TRANSPORTER, PUTATIVE (AFU_ORTHOLOGUE AFUA_1G06550)-RELATED"/>
    <property type="match status" value="1"/>
</dbReference>
<evidence type="ECO:0000313" key="8">
    <source>
        <dbReference type="Proteomes" id="UP001358417"/>
    </source>
</evidence>
<feature type="transmembrane region" description="Helical" evidence="6">
    <location>
        <begin position="278"/>
        <end position="302"/>
    </location>
</feature>
<keyword evidence="2" id="KW-0813">Transport</keyword>
<proteinExistence type="predicted"/>
<feature type="transmembrane region" description="Helical" evidence="6">
    <location>
        <begin position="174"/>
        <end position="194"/>
    </location>
</feature>
<evidence type="ECO:0000256" key="4">
    <source>
        <dbReference type="ARBA" id="ARBA00022989"/>
    </source>
</evidence>
<evidence type="ECO:0000256" key="5">
    <source>
        <dbReference type="ARBA" id="ARBA00023136"/>
    </source>
</evidence>